<accession>A0A830D664</accession>
<keyword evidence="2" id="KW-1185">Reference proteome</keyword>
<gene>
    <name evidence="1" type="ORF">PHJA_002903200</name>
</gene>
<dbReference type="EMBL" id="BMAC01001585">
    <property type="protein sequence ID" value="GFQ07591.1"/>
    <property type="molecule type" value="Genomic_DNA"/>
</dbReference>
<dbReference type="AlphaFoldDB" id="A0A830D664"/>
<dbReference type="OrthoDB" id="637682at2759"/>
<dbReference type="InterPro" id="IPR038538">
    <property type="entry name" value="MTERF_sf"/>
</dbReference>
<protein>
    <submittedName>
        <fullName evidence="1">Uncharacterized protein</fullName>
    </submittedName>
</protein>
<evidence type="ECO:0000313" key="1">
    <source>
        <dbReference type="EMBL" id="GFQ07591.1"/>
    </source>
</evidence>
<dbReference type="Gene3D" id="1.25.70.10">
    <property type="entry name" value="Transcription termination factor 3, mitochondrial"/>
    <property type="match status" value="1"/>
</dbReference>
<dbReference type="Proteomes" id="UP000653305">
    <property type="component" value="Unassembled WGS sequence"/>
</dbReference>
<reference evidence="1" key="1">
    <citation type="submission" date="2020-07" db="EMBL/GenBank/DDBJ databases">
        <title>Ethylene signaling mediates host invasion by parasitic plants.</title>
        <authorList>
            <person name="Yoshida S."/>
        </authorList>
    </citation>
    <scope>NUCLEOTIDE SEQUENCE</scope>
    <source>
        <strain evidence="1">Okayama</strain>
    </source>
</reference>
<comment type="caution">
    <text evidence="1">The sequence shown here is derived from an EMBL/GenBank/DDBJ whole genome shotgun (WGS) entry which is preliminary data.</text>
</comment>
<name>A0A830D664_9LAMI</name>
<organism evidence="1 2">
    <name type="scientific">Phtheirospermum japonicum</name>
    <dbReference type="NCBI Taxonomy" id="374723"/>
    <lineage>
        <taxon>Eukaryota</taxon>
        <taxon>Viridiplantae</taxon>
        <taxon>Streptophyta</taxon>
        <taxon>Embryophyta</taxon>
        <taxon>Tracheophyta</taxon>
        <taxon>Spermatophyta</taxon>
        <taxon>Magnoliopsida</taxon>
        <taxon>eudicotyledons</taxon>
        <taxon>Gunneridae</taxon>
        <taxon>Pentapetalae</taxon>
        <taxon>asterids</taxon>
        <taxon>lamiids</taxon>
        <taxon>Lamiales</taxon>
        <taxon>Orobanchaceae</taxon>
        <taxon>Orobanchaceae incertae sedis</taxon>
        <taxon>Phtheirospermum</taxon>
    </lineage>
</organism>
<evidence type="ECO:0000313" key="2">
    <source>
        <dbReference type="Proteomes" id="UP000653305"/>
    </source>
</evidence>
<sequence>MLAVLKRRRFRIQEIALYQITRKARCSVKAPQREYGFTDALISRLVIRWPNVLLVRYPNKTLLPKLEFLRSIGVPLPVLAQKLSICPFVL</sequence>
<proteinExistence type="predicted"/>